<proteinExistence type="predicted"/>
<evidence type="ECO:0000313" key="2">
    <source>
        <dbReference type="Proteomes" id="UP000008311"/>
    </source>
</evidence>
<reference evidence="2" key="1">
    <citation type="journal article" date="2010" name="Nat. Biotechnol.">
        <title>Draft genome sequence of the oilseed species Ricinus communis.</title>
        <authorList>
            <person name="Chan A.P."/>
            <person name="Crabtree J."/>
            <person name="Zhao Q."/>
            <person name="Lorenzi H."/>
            <person name="Orvis J."/>
            <person name="Puiu D."/>
            <person name="Melake-Berhan A."/>
            <person name="Jones K.M."/>
            <person name="Redman J."/>
            <person name="Chen G."/>
            <person name="Cahoon E.B."/>
            <person name="Gedil M."/>
            <person name="Stanke M."/>
            <person name="Haas B.J."/>
            <person name="Wortman J.R."/>
            <person name="Fraser-Liggett C.M."/>
            <person name="Ravel J."/>
            <person name="Rabinowicz P.D."/>
        </authorList>
    </citation>
    <scope>NUCLEOTIDE SEQUENCE [LARGE SCALE GENOMIC DNA]</scope>
    <source>
        <strain evidence="2">cv. Hale</strain>
    </source>
</reference>
<name>B9S873_RICCO</name>
<dbReference type="InParanoid" id="B9S873"/>
<organism evidence="1 2">
    <name type="scientific">Ricinus communis</name>
    <name type="common">Castor bean</name>
    <dbReference type="NCBI Taxonomy" id="3988"/>
    <lineage>
        <taxon>Eukaryota</taxon>
        <taxon>Viridiplantae</taxon>
        <taxon>Streptophyta</taxon>
        <taxon>Embryophyta</taxon>
        <taxon>Tracheophyta</taxon>
        <taxon>Spermatophyta</taxon>
        <taxon>Magnoliopsida</taxon>
        <taxon>eudicotyledons</taxon>
        <taxon>Gunneridae</taxon>
        <taxon>Pentapetalae</taxon>
        <taxon>rosids</taxon>
        <taxon>fabids</taxon>
        <taxon>Malpighiales</taxon>
        <taxon>Euphorbiaceae</taxon>
        <taxon>Acalyphoideae</taxon>
        <taxon>Acalypheae</taxon>
        <taxon>Ricinus</taxon>
    </lineage>
</organism>
<evidence type="ECO:0000313" key="1">
    <source>
        <dbReference type="EMBL" id="EEF40167.1"/>
    </source>
</evidence>
<dbReference type="EMBL" id="EQ973890">
    <property type="protein sequence ID" value="EEF40167.1"/>
    <property type="molecule type" value="Genomic_DNA"/>
</dbReference>
<dbReference type="AlphaFoldDB" id="B9S873"/>
<dbReference type="Proteomes" id="UP000008311">
    <property type="component" value="Unassembled WGS sequence"/>
</dbReference>
<accession>B9S873</accession>
<sequence length="95" mass="11209">MLVRMRMQGSHNTKVQQIERVVIGSEGDNEDLENEPVQESEINDGLEDDKFSYENEEHLEVRRHLRWTRLHNIIKSRYDEATSSPPWKNSDTVKS</sequence>
<protein>
    <submittedName>
        <fullName evidence="1">Uncharacterized protein</fullName>
    </submittedName>
</protein>
<gene>
    <name evidence="1" type="ORF">RCOM_1731550</name>
</gene>
<keyword evidence="2" id="KW-1185">Reference proteome</keyword>